<sequence length="219" mass="23262">MTTLTQTDGVYVLDIGDTENRFSPDWMTSVNDALDKVVAAPAPLVLTATGKFYSNGLDLDWLGQNADQFEAYVAEVQALLARLLVLPVPTATAINGHAFGAGAMLAMTLDWRIMREDRGFFCFPEVDIQIPFTPGMAALIQAKLTPRAATDSMTTGRRFPGPDALAAGIVDGTAPEAELLEQAIARVAALAGKPAETLGKIKSTMYATAVAALRDTSAR</sequence>
<accession>A0A6M1R0C2</accession>
<dbReference type="CDD" id="cd06558">
    <property type="entry name" value="crotonase-like"/>
    <property type="match status" value="1"/>
</dbReference>
<gene>
    <name evidence="2" type="ORF">G5C66_00025</name>
</gene>
<dbReference type="AlphaFoldDB" id="A0A6M1R0C2"/>
<dbReference type="Proteomes" id="UP000483261">
    <property type="component" value="Unassembled WGS sequence"/>
</dbReference>
<keyword evidence="1" id="KW-0443">Lipid metabolism</keyword>
<dbReference type="Pfam" id="PF00378">
    <property type="entry name" value="ECH_1"/>
    <property type="match status" value="1"/>
</dbReference>
<dbReference type="RefSeq" id="WP_165108485.1">
    <property type="nucleotide sequence ID" value="NZ_JAALAA010000001.1"/>
</dbReference>
<dbReference type="InterPro" id="IPR001753">
    <property type="entry name" value="Enoyl-CoA_hydra/iso"/>
</dbReference>
<dbReference type="SUPFAM" id="SSF52096">
    <property type="entry name" value="ClpP/crotonase"/>
    <property type="match status" value="1"/>
</dbReference>
<dbReference type="GO" id="GO:0004165">
    <property type="term" value="F:delta(3)-delta(2)-enoyl-CoA isomerase activity"/>
    <property type="evidence" value="ECO:0007669"/>
    <property type="project" value="TreeGrafter"/>
</dbReference>
<comment type="caution">
    <text evidence="2">The sequence shown here is derived from an EMBL/GenBank/DDBJ whole genome shotgun (WGS) entry which is preliminary data.</text>
</comment>
<evidence type="ECO:0000313" key="2">
    <source>
        <dbReference type="EMBL" id="NGN91128.1"/>
    </source>
</evidence>
<dbReference type="EMBL" id="JAALAA010000001">
    <property type="protein sequence ID" value="NGN91128.1"/>
    <property type="molecule type" value="Genomic_DNA"/>
</dbReference>
<dbReference type="Gene3D" id="3.90.226.10">
    <property type="entry name" value="2-enoyl-CoA Hydratase, Chain A, domain 1"/>
    <property type="match status" value="1"/>
</dbReference>
<name>A0A6M1R0C2_9ACTN</name>
<dbReference type="GO" id="GO:0006635">
    <property type="term" value="P:fatty acid beta-oxidation"/>
    <property type="evidence" value="ECO:0007669"/>
    <property type="project" value="TreeGrafter"/>
</dbReference>
<keyword evidence="2" id="KW-0413">Isomerase</keyword>
<dbReference type="FunFam" id="3.90.226.10:FF:000049">
    <property type="entry name" value="Enoyl-CoA delta isomerase 3"/>
    <property type="match status" value="1"/>
</dbReference>
<keyword evidence="3" id="KW-1185">Reference proteome</keyword>
<evidence type="ECO:0000256" key="1">
    <source>
        <dbReference type="ARBA" id="ARBA00023098"/>
    </source>
</evidence>
<reference evidence="2 3" key="1">
    <citation type="submission" date="2020-02" db="EMBL/GenBank/DDBJ databases">
        <title>Whole-genome analyses of novel actinobacteria.</title>
        <authorList>
            <person name="Sahin N."/>
        </authorList>
    </citation>
    <scope>NUCLEOTIDE SEQUENCE [LARGE SCALE GENOMIC DNA]</scope>
    <source>
        <strain evidence="2 3">KC13</strain>
    </source>
</reference>
<protein>
    <submittedName>
        <fullName evidence="2">Enoyl-CoA hydratase/isomerase family protein</fullName>
    </submittedName>
</protein>
<dbReference type="PANTHER" id="PTHR11941">
    <property type="entry name" value="ENOYL-COA HYDRATASE-RELATED"/>
    <property type="match status" value="1"/>
</dbReference>
<dbReference type="PANTHER" id="PTHR11941:SF75">
    <property type="entry name" value="ENOYL-COA HYDRATASE_ISOMERASE FAMILY PROTEIN"/>
    <property type="match status" value="1"/>
</dbReference>
<proteinExistence type="predicted"/>
<dbReference type="InterPro" id="IPR029045">
    <property type="entry name" value="ClpP/crotonase-like_dom_sf"/>
</dbReference>
<organism evidence="2 3">
    <name type="scientific">Nocardioides turkmenicus</name>
    <dbReference type="NCBI Taxonomy" id="2711220"/>
    <lineage>
        <taxon>Bacteria</taxon>
        <taxon>Bacillati</taxon>
        <taxon>Actinomycetota</taxon>
        <taxon>Actinomycetes</taxon>
        <taxon>Propionibacteriales</taxon>
        <taxon>Nocardioidaceae</taxon>
        <taxon>Nocardioides</taxon>
    </lineage>
</organism>
<evidence type="ECO:0000313" key="3">
    <source>
        <dbReference type="Proteomes" id="UP000483261"/>
    </source>
</evidence>